<reference evidence="1" key="1">
    <citation type="submission" date="2020-02" db="EMBL/GenBank/DDBJ databases">
        <authorList>
            <person name="Meier V. D."/>
        </authorList>
    </citation>
    <scope>NUCLEOTIDE SEQUENCE</scope>
    <source>
        <strain evidence="1">AVDCRST_MAG48</strain>
    </source>
</reference>
<protein>
    <submittedName>
        <fullName evidence="1">Uncharacterized protein</fullName>
    </submittedName>
</protein>
<sequence length="51" mass="5729">MSRLAQAIQSHREINRTRRELARAIRNAATPAVRDELIMVAQRGSGFGPRV</sequence>
<accession>A0A6J4K9T3</accession>
<evidence type="ECO:0000313" key="1">
    <source>
        <dbReference type="EMBL" id="CAA9298666.1"/>
    </source>
</evidence>
<dbReference type="AlphaFoldDB" id="A0A6J4K9T3"/>
<organism evidence="1">
    <name type="scientific">uncultured Friedmanniella sp</name>
    <dbReference type="NCBI Taxonomy" id="335381"/>
    <lineage>
        <taxon>Bacteria</taxon>
        <taxon>Bacillati</taxon>
        <taxon>Actinomycetota</taxon>
        <taxon>Actinomycetes</taxon>
        <taxon>Propionibacteriales</taxon>
        <taxon>Nocardioidaceae</taxon>
        <taxon>Friedmanniella</taxon>
        <taxon>environmental samples</taxon>
    </lineage>
</organism>
<dbReference type="EMBL" id="CADCTS010000162">
    <property type="protein sequence ID" value="CAA9298666.1"/>
    <property type="molecule type" value="Genomic_DNA"/>
</dbReference>
<name>A0A6J4K9T3_9ACTN</name>
<proteinExistence type="predicted"/>
<gene>
    <name evidence="1" type="ORF">AVDCRST_MAG48-1134</name>
</gene>